<organism evidence="8 9">
    <name type="scientific">Anopheles culicifacies</name>
    <dbReference type="NCBI Taxonomy" id="139723"/>
    <lineage>
        <taxon>Eukaryota</taxon>
        <taxon>Metazoa</taxon>
        <taxon>Ecdysozoa</taxon>
        <taxon>Arthropoda</taxon>
        <taxon>Hexapoda</taxon>
        <taxon>Insecta</taxon>
        <taxon>Pterygota</taxon>
        <taxon>Neoptera</taxon>
        <taxon>Endopterygota</taxon>
        <taxon>Diptera</taxon>
        <taxon>Nematocera</taxon>
        <taxon>Culicoidea</taxon>
        <taxon>Culicidae</taxon>
        <taxon>Anophelinae</taxon>
        <taxon>Anopheles</taxon>
        <taxon>culicifacies species complex</taxon>
    </lineage>
</organism>
<evidence type="ECO:0000256" key="2">
    <source>
        <dbReference type="ARBA" id="ARBA00022475"/>
    </source>
</evidence>
<keyword evidence="3" id="KW-0812">Transmembrane</keyword>
<evidence type="ECO:0000313" key="9">
    <source>
        <dbReference type="Proteomes" id="UP000075883"/>
    </source>
</evidence>
<keyword evidence="5" id="KW-0472">Membrane</keyword>
<dbReference type="EMBL" id="AXCM01002148">
    <property type="status" value="NOT_ANNOTATED_CDS"/>
    <property type="molecule type" value="Genomic_DNA"/>
</dbReference>
<keyword evidence="7" id="KW-0325">Glycoprotein</keyword>
<dbReference type="Gene3D" id="3.40.190.10">
    <property type="entry name" value="Periplasmic binding protein-like II"/>
    <property type="match status" value="1"/>
</dbReference>
<dbReference type="InterPro" id="IPR052192">
    <property type="entry name" value="Insect_Ionotropic_Sensory_Rcpt"/>
</dbReference>
<proteinExistence type="predicted"/>
<evidence type="ECO:0000256" key="5">
    <source>
        <dbReference type="ARBA" id="ARBA00023136"/>
    </source>
</evidence>
<sequence length="194" mass="22078">MHNLLEGKYERYGFFRLATNAGLMVEFLEPKQKTIATLNPNRISQGGLLIDASCGMEISEFWEMTTAPEYFKGMDDRNDVHDVFTKANFPFIRELMYDLNFTLNMIQVDKGGYKHNGTFSGVMGKFQNRSAELGCMGTLMRTERLEVADFMMVTLIIKSSIIFRQPPLSIVANIFELPFSVGVWACCFGLMAIY</sequence>
<keyword evidence="9" id="KW-1185">Reference proteome</keyword>
<dbReference type="SUPFAM" id="SSF53850">
    <property type="entry name" value="Periplasmic binding protein-like II"/>
    <property type="match status" value="1"/>
</dbReference>
<dbReference type="EnsemblMetazoa" id="ACUA024213-RA">
    <property type="protein sequence ID" value="ACUA024213-PA"/>
    <property type="gene ID" value="ACUA024213"/>
</dbReference>
<keyword evidence="2" id="KW-1003">Cell membrane</keyword>
<evidence type="ECO:0000256" key="3">
    <source>
        <dbReference type="ARBA" id="ARBA00022692"/>
    </source>
</evidence>
<dbReference type="VEuPathDB" id="VectorBase:ACUA024213"/>
<evidence type="ECO:0000256" key="7">
    <source>
        <dbReference type="ARBA" id="ARBA00023180"/>
    </source>
</evidence>
<dbReference type="PANTHER" id="PTHR42643:SF39">
    <property type="entry name" value="IONOTROPIC RECEPTOR 56A-RELATED"/>
    <property type="match status" value="1"/>
</dbReference>
<accession>A0A182MR17</accession>
<protein>
    <submittedName>
        <fullName evidence="8">Uncharacterized protein</fullName>
    </submittedName>
</protein>
<keyword evidence="4" id="KW-1133">Transmembrane helix</keyword>
<name>A0A182MR17_9DIPT</name>
<evidence type="ECO:0000256" key="1">
    <source>
        <dbReference type="ARBA" id="ARBA00004651"/>
    </source>
</evidence>
<keyword evidence="6" id="KW-0675">Receptor</keyword>
<reference evidence="8" key="2">
    <citation type="submission" date="2020-05" db="UniProtKB">
        <authorList>
            <consortium name="EnsemblMetazoa"/>
        </authorList>
    </citation>
    <scope>IDENTIFICATION</scope>
    <source>
        <strain evidence="8">A-37</strain>
    </source>
</reference>
<reference evidence="9" key="1">
    <citation type="submission" date="2013-09" db="EMBL/GenBank/DDBJ databases">
        <title>The Genome Sequence of Anopheles culicifacies species A.</title>
        <authorList>
            <consortium name="The Broad Institute Genomics Platform"/>
            <person name="Neafsey D.E."/>
            <person name="Besansky N."/>
            <person name="Howell P."/>
            <person name="Walton C."/>
            <person name="Young S.K."/>
            <person name="Zeng Q."/>
            <person name="Gargeya S."/>
            <person name="Fitzgerald M."/>
            <person name="Haas B."/>
            <person name="Abouelleil A."/>
            <person name="Allen A.W."/>
            <person name="Alvarado L."/>
            <person name="Arachchi H.M."/>
            <person name="Berlin A.M."/>
            <person name="Chapman S.B."/>
            <person name="Gainer-Dewar J."/>
            <person name="Goldberg J."/>
            <person name="Griggs A."/>
            <person name="Gujja S."/>
            <person name="Hansen M."/>
            <person name="Howarth C."/>
            <person name="Imamovic A."/>
            <person name="Ireland A."/>
            <person name="Larimer J."/>
            <person name="McCowan C."/>
            <person name="Murphy C."/>
            <person name="Pearson M."/>
            <person name="Poon T.W."/>
            <person name="Priest M."/>
            <person name="Roberts A."/>
            <person name="Saif S."/>
            <person name="Shea T."/>
            <person name="Sisk P."/>
            <person name="Sykes S."/>
            <person name="Wortman J."/>
            <person name="Nusbaum C."/>
            <person name="Birren B."/>
        </authorList>
    </citation>
    <scope>NUCLEOTIDE SEQUENCE [LARGE SCALE GENOMIC DNA]</scope>
    <source>
        <strain evidence="9">A-37</strain>
    </source>
</reference>
<evidence type="ECO:0000256" key="4">
    <source>
        <dbReference type="ARBA" id="ARBA00022989"/>
    </source>
</evidence>
<dbReference type="AlphaFoldDB" id="A0A182MR17"/>
<dbReference type="STRING" id="139723.A0A182MR17"/>
<evidence type="ECO:0000313" key="8">
    <source>
        <dbReference type="EnsemblMetazoa" id="ACUA024213-PA"/>
    </source>
</evidence>
<evidence type="ECO:0000256" key="6">
    <source>
        <dbReference type="ARBA" id="ARBA00023170"/>
    </source>
</evidence>
<dbReference type="Proteomes" id="UP000075883">
    <property type="component" value="Unassembled WGS sequence"/>
</dbReference>
<comment type="subcellular location">
    <subcellularLocation>
        <location evidence="1">Cell membrane</location>
        <topology evidence="1">Multi-pass membrane protein</topology>
    </subcellularLocation>
</comment>
<dbReference type="PANTHER" id="PTHR42643">
    <property type="entry name" value="IONOTROPIC RECEPTOR 20A-RELATED"/>
    <property type="match status" value="1"/>
</dbReference>
<dbReference type="GO" id="GO:0005886">
    <property type="term" value="C:plasma membrane"/>
    <property type="evidence" value="ECO:0007669"/>
    <property type="project" value="UniProtKB-SubCell"/>
</dbReference>